<dbReference type="GO" id="GO:0046686">
    <property type="term" value="P:response to cadmium ion"/>
    <property type="evidence" value="ECO:0007669"/>
    <property type="project" value="UniProtKB-KW"/>
</dbReference>
<keyword evidence="4" id="KW-0105">Cadmium resistance</keyword>
<protein>
    <submittedName>
        <fullName evidence="11">Efflux RND transporter periplasmic adaptor subunit</fullName>
    </submittedName>
</protein>
<dbReference type="GO" id="GO:0022857">
    <property type="term" value="F:transmembrane transporter activity"/>
    <property type="evidence" value="ECO:0007669"/>
    <property type="project" value="InterPro"/>
</dbReference>
<evidence type="ECO:0000313" key="11">
    <source>
        <dbReference type="EMBL" id="RNJ48439.1"/>
    </source>
</evidence>
<dbReference type="Gene3D" id="2.40.50.100">
    <property type="match status" value="1"/>
</dbReference>
<dbReference type="Gene3D" id="2.40.420.20">
    <property type="match status" value="1"/>
</dbReference>
<keyword evidence="12" id="KW-1185">Reference proteome</keyword>
<evidence type="ECO:0000256" key="6">
    <source>
        <dbReference type="SAM" id="Phobius"/>
    </source>
</evidence>
<dbReference type="SUPFAM" id="SSF111369">
    <property type="entry name" value="HlyD-like secretion proteins"/>
    <property type="match status" value="1"/>
</dbReference>
<keyword evidence="6" id="KW-0472">Membrane</keyword>
<dbReference type="NCBIfam" id="TIGR01730">
    <property type="entry name" value="RND_mfp"/>
    <property type="match status" value="1"/>
</dbReference>
<dbReference type="EMBL" id="QWDD01000001">
    <property type="protein sequence ID" value="RNJ48439.1"/>
    <property type="molecule type" value="Genomic_DNA"/>
</dbReference>
<organism evidence="11 12">
    <name type="scientific">Methylocystis hirsuta</name>
    <dbReference type="NCBI Taxonomy" id="369798"/>
    <lineage>
        <taxon>Bacteria</taxon>
        <taxon>Pseudomonadati</taxon>
        <taxon>Pseudomonadota</taxon>
        <taxon>Alphaproteobacteria</taxon>
        <taxon>Hyphomicrobiales</taxon>
        <taxon>Methylocystaceae</taxon>
        <taxon>Methylocystis</taxon>
    </lineage>
</organism>
<dbReference type="Pfam" id="PF25973">
    <property type="entry name" value="BSH_CzcB"/>
    <property type="match status" value="1"/>
</dbReference>
<accession>A0A3M9XJT3</accession>
<dbReference type="FunFam" id="2.40.420.20:FF:000006">
    <property type="entry name" value="RND family efflux transporter MFP subunit"/>
    <property type="match status" value="1"/>
</dbReference>
<feature type="domain" description="CusB-like beta-barrel" evidence="8">
    <location>
        <begin position="273"/>
        <end position="342"/>
    </location>
</feature>
<keyword evidence="6" id="KW-0812">Transmembrane</keyword>
<evidence type="ECO:0000259" key="7">
    <source>
        <dbReference type="Pfam" id="PF25893"/>
    </source>
</evidence>
<dbReference type="Pfam" id="PF25975">
    <property type="entry name" value="CzcB_C"/>
    <property type="match status" value="1"/>
</dbReference>
<dbReference type="AlphaFoldDB" id="A0A3M9XJT3"/>
<proteinExistence type="inferred from homology"/>
<dbReference type="Pfam" id="PF25893">
    <property type="entry name" value="HH_CzcB"/>
    <property type="match status" value="1"/>
</dbReference>
<dbReference type="Pfam" id="PF25954">
    <property type="entry name" value="Beta-barrel_RND_2"/>
    <property type="match status" value="1"/>
</dbReference>
<dbReference type="GO" id="GO:0016020">
    <property type="term" value="C:membrane"/>
    <property type="evidence" value="ECO:0007669"/>
    <property type="project" value="InterPro"/>
</dbReference>
<dbReference type="GO" id="GO:0030288">
    <property type="term" value="C:outer membrane-bounded periplasmic space"/>
    <property type="evidence" value="ECO:0007669"/>
    <property type="project" value="TreeGrafter"/>
</dbReference>
<dbReference type="InterPro" id="IPR058649">
    <property type="entry name" value="CzcB_C"/>
</dbReference>
<gene>
    <name evidence="11" type="ORF">D1O30_01160</name>
</gene>
<dbReference type="InterPro" id="IPR058792">
    <property type="entry name" value="Beta-barrel_RND_2"/>
</dbReference>
<keyword evidence="6" id="KW-1133">Transmembrane helix</keyword>
<evidence type="ECO:0000256" key="1">
    <source>
        <dbReference type="ARBA" id="ARBA00009477"/>
    </source>
</evidence>
<dbReference type="Gene3D" id="2.40.30.170">
    <property type="match status" value="1"/>
</dbReference>
<dbReference type="InterPro" id="IPR051909">
    <property type="entry name" value="MFP_Cation_Efflux"/>
</dbReference>
<dbReference type="GO" id="GO:0015679">
    <property type="term" value="P:plasma membrane copper ion transport"/>
    <property type="evidence" value="ECO:0007669"/>
    <property type="project" value="TreeGrafter"/>
</dbReference>
<dbReference type="InterPro" id="IPR058647">
    <property type="entry name" value="BSH_CzcB-like"/>
</dbReference>
<keyword evidence="3" id="KW-0862">Zinc</keyword>
<evidence type="ECO:0000256" key="4">
    <source>
        <dbReference type="ARBA" id="ARBA00043263"/>
    </source>
</evidence>
<dbReference type="Gene3D" id="1.10.287.470">
    <property type="entry name" value="Helix hairpin bin"/>
    <property type="match status" value="1"/>
</dbReference>
<dbReference type="FunFam" id="2.40.30.170:FF:000010">
    <property type="entry name" value="Efflux RND transporter periplasmic adaptor subunit"/>
    <property type="match status" value="1"/>
</dbReference>
<dbReference type="GO" id="GO:0060003">
    <property type="term" value="P:copper ion export"/>
    <property type="evidence" value="ECO:0007669"/>
    <property type="project" value="TreeGrafter"/>
</dbReference>
<name>A0A3M9XJT3_9HYPH</name>
<dbReference type="PANTHER" id="PTHR30097:SF4">
    <property type="entry name" value="SLR6042 PROTEIN"/>
    <property type="match status" value="1"/>
</dbReference>
<evidence type="ECO:0000259" key="10">
    <source>
        <dbReference type="Pfam" id="PF25975"/>
    </source>
</evidence>
<sequence length="421" mass="45734">MARAARQCYALQTARDGADFAIMTRYRSVLVLAVLASVALGAALPSLFSAMRSRIAPDRQSEATEPRPADGEVRLSAAQIEASKIATAKVGPGVVTRRITAPAAIKPDPDKIARVAAKVAGVVEEMRKRLGDQVARGETIAIIDSREVAEAKSEYLAASANFDLQNVLFQREKGLFEKKITAEQLFLKAKTVFMEAKVKLDLARQKLAALDMSEQEIAALPSQPIADLRRKEIRAPISGRVIERLVSVGQPVGGEGQAKELYVISDLSVVEAELAVPATDLALLREGQEVRISNAEGRDFAGKITYVNAMITRETRSGQVLARFANPDFSLRPGSLLEAEISLKEARVKLKIPRSAVMIIDGKPNVFVRTPEGFTKRDVELGRGDDNWVEVVSGLQQGEQIAVSNVFLLKAELGKQNIPEE</sequence>
<feature type="transmembrane region" description="Helical" evidence="6">
    <location>
        <begin position="29"/>
        <end position="51"/>
    </location>
</feature>
<reference evidence="11 12" key="1">
    <citation type="submission" date="2018-08" db="EMBL/GenBank/DDBJ databases">
        <title>Genome sequence of Methylocystis hirsuta CSC1, a methanotroph able to accumulate PHAs.</title>
        <authorList>
            <person name="Bordel S."/>
            <person name="Rodriguez E."/>
            <person name="Gancedo J."/>
            <person name="Munoz R."/>
        </authorList>
    </citation>
    <scope>NUCLEOTIDE SEQUENCE [LARGE SCALE GENOMIC DNA]</scope>
    <source>
        <strain evidence="11 12">CSC1</strain>
    </source>
</reference>
<evidence type="ECO:0000256" key="5">
    <source>
        <dbReference type="ARBA" id="ARBA00058766"/>
    </source>
</evidence>
<dbReference type="PANTHER" id="PTHR30097">
    <property type="entry name" value="CATION EFFLUX SYSTEM PROTEIN CUSB"/>
    <property type="match status" value="1"/>
</dbReference>
<dbReference type="InterPro" id="IPR058648">
    <property type="entry name" value="HH_CzcB-like"/>
</dbReference>
<evidence type="ECO:0000256" key="3">
    <source>
        <dbReference type="ARBA" id="ARBA00022833"/>
    </source>
</evidence>
<feature type="domain" description="CzcB-like alpha-helical hairpin" evidence="7">
    <location>
        <begin position="150"/>
        <end position="209"/>
    </location>
</feature>
<evidence type="ECO:0000313" key="12">
    <source>
        <dbReference type="Proteomes" id="UP000268623"/>
    </source>
</evidence>
<dbReference type="GO" id="GO:0046914">
    <property type="term" value="F:transition metal ion binding"/>
    <property type="evidence" value="ECO:0007669"/>
    <property type="project" value="TreeGrafter"/>
</dbReference>
<dbReference type="InterPro" id="IPR006143">
    <property type="entry name" value="RND_pump_MFP"/>
</dbReference>
<feature type="domain" description="CzcB-like barrel-sandwich hybrid" evidence="9">
    <location>
        <begin position="111"/>
        <end position="266"/>
    </location>
</feature>
<comment type="similarity">
    <text evidence="1">Belongs to the membrane fusion protein (MFP) (TC 8.A.1) family.</text>
</comment>
<comment type="caution">
    <text evidence="11">The sequence shown here is derived from an EMBL/GenBank/DDBJ whole genome shotgun (WGS) entry which is preliminary data.</text>
</comment>
<evidence type="ECO:0000259" key="8">
    <source>
        <dbReference type="Pfam" id="PF25954"/>
    </source>
</evidence>
<dbReference type="Proteomes" id="UP000268623">
    <property type="component" value="Unassembled WGS sequence"/>
</dbReference>
<keyword evidence="2" id="KW-0813">Transport</keyword>
<comment type="function">
    <text evidence="5">CzcA and CzcB together would act in zinc efflux nearly as effectively as the complete czc efflux system (CzcABC). The CzcB protein is thought to funnel zinc cations to the CzcA transport protein.</text>
</comment>
<evidence type="ECO:0000259" key="9">
    <source>
        <dbReference type="Pfam" id="PF25973"/>
    </source>
</evidence>
<evidence type="ECO:0000256" key="2">
    <source>
        <dbReference type="ARBA" id="ARBA00022448"/>
    </source>
</evidence>
<feature type="domain" description="CzcB-like C-terminal circularly permuted SH3-like" evidence="10">
    <location>
        <begin position="351"/>
        <end position="410"/>
    </location>
</feature>